<accession>A0ABW0U6R3</accession>
<dbReference type="Gene3D" id="1.10.3470.10">
    <property type="entry name" value="ABC transporter involved in vitamin B12 uptake, BtuC"/>
    <property type="match status" value="1"/>
</dbReference>
<feature type="transmembrane region" description="Helical" evidence="8">
    <location>
        <begin position="101"/>
        <end position="126"/>
    </location>
</feature>
<dbReference type="InterPro" id="IPR037294">
    <property type="entry name" value="ABC_BtuC-like"/>
</dbReference>
<evidence type="ECO:0000313" key="9">
    <source>
        <dbReference type="EMBL" id="MFC5628430.1"/>
    </source>
</evidence>
<feature type="transmembrane region" description="Helical" evidence="8">
    <location>
        <begin position="74"/>
        <end position="94"/>
    </location>
</feature>
<comment type="similarity">
    <text evidence="2">Belongs to the binding-protein-dependent transport system permease family. FecCD subfamily.</text>
</comment>
<feature type="transmembrane region" description="Helical" evidence="8">
    <location>
        <begin position="204"/>
        <end position="225"/>
    </location>
</feature>
<sequence length="347" mass="37425">MDIRNETDTKNKSFKNFSIFLILLLLLIVTFFLNVGIGSVNIRVAEIIQIIFQLPTENEVHEAITNKIRLPRTIAAMIGGAALAISGLLLQVFFRNPIAGPFVLGISSGATLAVGFISLAGFTFGLGVISPFLIFIAAFVGAVSVMILVLLLAAKVRNITTLLVIGLMVGYLTSAVTSFLMAFAEKEHVHGFVMWSLGSYSGFTWDQVIVLAIIGLPMLFATFLISKPLNAFLLGEDYAKSMGVPTKLFRYVIVILASILAAVITAFTGPVAFIGMAVPHIVRTVFQTSDNKILIPSAILLGAILTSLCDLLARTLYSPIELPISAVTAFFGAPIVIYLLLKRRNTL</sequence>
<name>A0ABW0U6R3_9BACI</name>
<evidence type="ECO:0000256" key="3">
    <source>
        <dbReference type="ARBA" id="ARBA00022448"/>
    </source>
</evidence>
<evidence type="ECO:0000256" key="1">
    <source>
        <dbReference type="ARBA" id="ARBA00004651"/>
    </source>
</evidence>
<keyword evidence="5 8" id="KW-0812">Transmembrane</keyword>
<evidence type="ECO:0000256" key="6">
    <source>
        <dbReference type="ARBA" id="ARBA00022989"/>
    </source>
</evidence>
<feature type="transmembrane region" description="Helical" evidence="8">
    <location>
        <begin position="320"/>
        <end position="341"/>
    </location>
</feature>
<evidence type="ECO:0000313" key="10">
    <source>
        <dbReference type="Proteomes" id="UP001596143"/>
    </source>
</evidence>
<feature type="transmembrane region" description="Helical" evidence="8">
    <location>
        <begin position="132"/>
        <end position="154"/>
    </location>
</feature>
<dbReference type="SUPFAM" id="SSF81345">
    <property type="entry name" value="ABC transporter involved in vitamin B12 uptake, BtuC"/>
    <property type="match status" value="1"/>
</dbReference>
<comment type="subcellular location">
    <subcellularLocation>
        <location evidence="1">Cell membrane</location>
        <topology evidence="1">Multi-pass membrane protein</topology>
    </subcellularLocation>
</comment>
<protein>
    <submittedName>
        <fullName evidence="9">FecCD family ABC transporter permease</fullName>
    </submittedName>
</protein>
<organism evidence="9 10">
    <name type="scientific">Aliibacillus thermotolerans</name>
    <dbReference type="NCBI Taxonomy" id="1834418"/>
    <lineage>
        <taxon>Bacteria</taxon>
        <taxon>Bacillati</taxon>
        <taxon>Bacillota</taxon>
        <taxon>Bacilli</taxon>
        <taxon>Bacillales</taxon>
        <taxon>Bacillaceae</taxon>
        <taxon>Aliibacillus</taxon>
    </lineage>
</organism>
<evidence type="ECO:0000256" key="2">
    <source>
        <dbReference type="ARBA" id="ARBA00007935"/>
    </source>
</evidence>
<feature type="transmembrane region" description="Helical" evidence="8">
    <location>
        <begin position="17"/>
        <end position="37"/>
    </location>
</feature>
<keyword evidence="6 8" id="KW-1133">Transmembrane helix</keyword>
<evidence type="ECO:0000256" key="4">
    <source>
        <dbReference type="ARBA" id="ARBA00022475"/>
    </source>
</evidence>
<feature type="transmembrane region" description="Helical" evidence="8">
    <location>
        <begin position="161"/>
        <end position="184"/>
    </location>
</feature>
<comment type="caution">
    <text evidence="9">The sequence shown here is derived from an EMBL/GenBank/DDBJ whole genome shotgun (WGS) entry which is preliminary data.</text>
</comment>
<reference evidence="10" key="1">
    <citation type="journal article" date="2019" name="Int. J. Syst. Evol. Microbiol.">
        <title>The Global Catalogue of Microorganisms (GCM) 10K type strain sequencing project: providing services to taxonomists for standard genome sequencing and annotation.</title>
        <authorList>
            <consortium name="The Broad Institute Genomics Platform"/>
            <consortium name="The Broad Institute Genome Sequencing Center for Infectious Disease"/>
            <person name="Wu L."/>
            <person name="Ma J."/>
        </authorList>
    </citation>
    <scope>NUCLEOTIDE SEQUENCE [LARGE SCALE GENOMIC DNA]</scope>
    <source>
        <strain evidence="10">CGMCC 1.15790</strain>
    </source>
</reference>
<keyword evidence="3" id="KW-0813">Transport</keyword>
<proteinExistence type="inferred from homology"/>
<dbReference type="CDD" id="cd06550">
    <property type="entry name" value="TM_ABC_iron-siderophores_like"/>
    <property type="match status" value="1"/>
</dbReference>
<dbReference type="InterPro" id="IPR000522">
    <property type="entry name" value="ABC_transptr_permease_BtuC"/>
</dbReference>
<dbReference type="Proteomes" id="UP001596143">
    <property type="component" value="Unassembled WGS sequence"/>
</dbReference>
<dbReference type="Pfam" id="PF01032">
    <property type="entry name" value="FecCD"/>
    <property type="match status" value="1"/>
</dbReference>
<dbReference type="PANTHER" id="PTHR30472:SF41">
    <property type="entry name" value="TRANSPORT SYSTEM PERMEASE PROTEIN"/>
    <property type="match status" value="1"/>
</dbReference>
<dbReference type="RefSeq" id="WP_270898308.1">
    <property type="nucleotide sequence ID" value="NZ_JBHSPF010000022.1"/>
</dbReference>
<evidence type="ECO:0000256" key="7">
    <source>
        <dbReference type="ARBA" id="ARBA00023136"/>
    </source>
</evidence>
<evidence type="ECO:0000256" key="5">
    <source>
        <dbReference type="ARBA" id="ARBA00022692"/>
    </source>
</evidence>
<keyword evidence="7 8" id="KW-0472">Membrane</keyword>
<keyword evidence="4" id="KW-1003">Cell membrane</keyword>
<dbReference type="EMBL" id="JBHSPF010000022">
    <property type="protein sequence ID" value="MFC5628430.1"/>
    <property type="molecule type" value="Genomic_DNA"/>
</dbReference>
<feature type="transmembrane region" description="Helical" evidence="8">
    <location>
        <begin position="248"/>
        <end position="273"/>
    </location>
</feature>
<keyword evidence="10" id="KW-1185">Reference proteome</keyword>
<evidence type="ECO:0000256" key="8">
    <source>
        <dbReference type="SAM" id="Phobius"/>
    </source>
</evidence>
<dbReference type="PANTHER" id="PTHR30472">
    <property type="entry name" value="FERRIC ENTEROBACTIN TRANSPORT SYSTEM PERMEASE PROTEIN"/>
    <property type="match status" value="1"/>
</dbReference>
<gene>
    <name evidence="9" type="ORF">ACFPTR_05900</name>
</gene>